<keyword evidence="5" id="KW-0560">Oxidoreductase</keyword>
<dbReference type="InterPro" id="IPR006091">
    <property type="entry name" value="Acyl-CoA_Oxase/DH_mid-dom"/>
</dbReference>
<dbReference type="PANTHER" id="PTHR43884:SF12">
    <property type="entry name" value="ISOVALERYL-COA DEHYDROGENASE, MITOCHONDRIAL-RELATED"/>
    <property type="match status" value="1"/>
</dbReference>
<accession>A0A932MR31</accession>
<dbReference type="InterPro" id="IPR013786">
    <property type="entry name" value="AcylCoA_DH/ox_N"/>
</dbReference>
<dbReference type="InterPro" id="IPR036250">
    <property type="entry name" value="AcylCo_DH-like_C"/>
</dbReference>
<dbReference type="Pfam" id="PF02770">
    <property type="entry name" value="Acyl-CoA_dh_M"/>
    <property type="match status" value="1"/>
</dbReference>
<evidence type="ECO:0000256" key="4">
    <source>
        <dbReference type="ARBA" id="ARBA00022827"/>
    </source>
</evidence>
<keyword evidence="3 5" id="KW-0285">Flavoprotein</keyword>
<dbReference type="PANTHER" id="PTHR43884">
    <property type="entry name" value="ACYL-COA DEHYDROGENASE"/>
    <property type="match status" value="1"/>
</dbReference>
<proteinExistence type="inferred from homology"/>
<dbReference type="InterPro" id="IPR009075">
    <property type="entry name" value="AcylCo_DH/oxidase_C"/>
</dbReference>
<protein>
    <submittedName>
        <fullName evidence="9">Acyl-CoA dehydrogenase family protein</fullName>
    </submittedName>
</protein>
<sequence>MTVQLVGEYRALQQMAREFCEQEIRPVAAARDRIKDPAKVFDWDLIRKGSALGLRTLAVPEKFGGPGVDLMGQALVILELARGDGGVAKTFSQCWKWTPMLTELATKEQRELFLPKFMEDDTYLLGLGGTEPDAGSDNRWPPNDPRAGWKTSAVRRGDEWVLNGMKHFIANGGVAKLFVIMARTDPTVPISKGTTMFFVPSDTPGFRFGRRHDKVGWRFYQNAELIMENCVIPDAFRLGEVNKGKTQRRDDVAGFNDVELVANVLGMAQAAYEYAIEYARNRVQGGKPIINHQAVGLMLADMYMRLEAARAYLFRVVEGSMEQGHDYDSASRQLAKVFATETAISVTQKALEIYGGAGIMKENPVEKLWRDVSVFPHLAADSVQILRTVEKLP</sequence>
<feature type="domain" description="Acyl-CoA oxidase/dehydrogenase middle" evidence="7">
    <location>
        <begin position="127"/>
        <end position="230"/>
    </location>
</feature>
<evidence type="ECO:0000259" key="6">
    <source>
        <dbReference type="Pfam" id="PF00441"/>
    </source>
</evidence>
<dbReference type="AlphaFoldDB" id="A0A932MR31"/>
<dbReference type="InterPro" id="IPR006089">
    <property type="entry name" value="Acyl-CoA_DH_CS"/>
</dbReference>
<feature type="domain" description="Acyl-CoA dehydrogenase/oxidase C-terminal" evidence="6">
    <location>
        <begin position="260"/>
        <end position="375"/>
    </location>
</feature>
<dbReference type="GO" id="GO:0050660">
    <property type="term" value="F:flavin adenine dinucleotide binding"/>
    <property type="evidence" value="ECO:0007669"/>
    <property type="project" value="InterPro"/>
</dbReference>
<dbReference type="GO" id="GO:0003995">
    <property type="term" value="F:acyl-CoA dehydrogenase activity"/>
    <property type="evidence" value="ECO:0007669"/>
    <property type="project" value="InterPro"/>
</dbReference>
<evidence type="ECO:0000259" key="8">
    <source>
        <dbReference type="Pfam" id="PF02771"/>
    </source>
</evidence>
<dbReference type="PIRSF" id="PIRSF016578">
    <property type="entry name" value="HsaA"/>
    <property type="match status" value="1"/>
</dbReference>
<dbReference type="Gene3D" id="1.20.140.10">
    <property type="entry name" value="Butyryl-CoA Dehydrogenase, subunit A, domain 3"/>
    <property type="match status" value="1"/>
</dbReference>
<comment type="caution">
    <text evidence="9">The sequence shown here is derived from an EMBL/GenBank/DDBJ whole genome shotgun (WGS) entry which is preliminary data.</text>
</comment>
<feature type="domain" description="Acyl-CoA dehydrogenase/oxidase N-terminal" evidence="8">
    <location>
        <begin position="8"/>
        <end position="119"/>
    </location>
</feature>
<comment type="similarity">
    <text evidence="2 5">Belongs to the acyl-CoA dehydrogenase family.</text>
</comment>
<dbReference type="Pfam" id="PF02771">
    <property type="entry name" value="Acyl-CoA_dh_N"/>
    <property type="match status" value="1"/>
</dbReference>
<gene>
    <name evidence="9" type="ORF">HYZ11_13840</name>
</gene>
<evidence type="ECO:0000313" key="10">
    <source>
        <dbReference type="Proteomes" id="UP000782312"/>
    </source>
</evidence>
<organism evidence="9 10">
    <name type="scientific">Tectimicrobiota bacterium</name>
    <dbReference type="NCBI Taxonomy" id="2528274"/>
    <lineage>
        <taxon>Bacteria</taxon>
        <taxon>Pseudomonadati</taxon>
        <taxon>Nitrospinota/Tectimicrobiota group</taxon>
        <taxon>Candidatus Tectimicrobiota</taxon>
    </lineage>
</organism>
<evidence type="ECO:0000256" key="3">
    <source>
        <dbReference type="ARBA" id="ARBA00022630"/>
    </source>
</evidence>
<comment type="cofactor">
    <cofactor evidence="1 5">
        <name>FAD</name>
        <dbReference type="ChEBI" id="CHEBI:57692"/>
    </cofactor>
</comment>
<dbReference type="Proteomes" id="UP000782312">
    <property type="component" value="Unassembled WGS sequence"/>
</dbReference>
<dbReference type="EMBL" id="JACPUR010000035">
    <property type="protein sequence ID" value="MBI3128681.1"/>
    <property type="molecule type" value="Genomic_DNA"/>
</dbReference>
<evidence type="ECO:0000256" key="1">
    <source>
        <dbReference type="ARBA" id="ARBA00001974"/>
    </source>
</evidence>
<dbReference type="PROSITE" id="PS00073">
    <property type="entry name" value="ACYL_COA_DH_2"/>
    <property type="match status" value="1"/>
</dbReference>
<dbReference type="Pfam" id="PF00441">
    <property type="entry name" value="Acyl-CoA_dh_1"/>
    <property type="match status" value="1"/>
</dbReference>
<keyword evidence="4 5" id="KW-0274">FAD</keyword>
<dbReference type="Gene3D" id="2.40.110.10">
    <property type="entry name" value="Butyryl-CoA Dehydrogenase, subunit A, domain 2"/>
    <property type="match status" value="1"/>
</dbReference>
<dbReference type="SUPFAM" id="SSF47203">
    <property type="entry name" value="Acyl-CoA dehydrogenase C-terminal domain-like"/>
    <property type="match status" value="1"/>
</dbReference>
<evidence type="ECO:0000256" key="5">
    <source>
        <dbReference type="RuleBase" id="RU362125"/>
    </source>
</evidence>
<evidence type="ECO:0000256" key="2">
    <source>
        <dbReference type="ARBA" id="ARBA00009347"/>
    </source>
</evidence>
<evidence type="ECO:0000259" key="7">
    <source>
        <dbReference type="Pfam" id="PF02770"/>
    </source>
</evidence>
<dbReference type="InterPro" id="IPR046373">
    <property type="entry name" value="Acyl-CoA_Oxase/DH_mid-dom_sf"/>
</dbReference>
<reference evidence="9" key="1">
    <citation type="submission" date="2020-07" db="EMBL/GenBank/DDBJ databases">
        <title>Huge and variable diversity of episymbiotic CPR bacteria and DPANN archaea in groundwater ecosystems.</title>
        <authorList>
            <person name="He C.Y."/>
            <person name="Keren R."/>
            <person name="Whittaker M."/>
            <person name="Farag I.F."/>
            <person name="Doudna J."/>
            <person name="Cate J.H.D."/>
            <person name="Banfield J.F."/>
        </authorList>
    </citation>
    <scope>NUCLEOTIDE SEQUENCE</scope>
    <source>
        <strain evidence="9">NC_groundwater_763_Ag_S-0.2um_68_21</strain>
    </source>
</reference>
<dbReference type="InterPro" id="IPR009100">
    <property type="entry name" value="AcylCoA_DH/oxidase_NM_dom_sf"/>
</dbReference>
<dbReference type="SUPFAM" id="SSF56645">
    <property type="entry name" value="Acyl-CoA dehydrogenase NM domain-like"/>
    <property type="match status" value="1"/>
</dbReference>
<dbReference type="InterPro" id="IPR037069">
    <property type="entry name" value="AcylCoA_DH/ox_N_sf"/>
</dbReference>
<dbReference type="Gene3D" id="1.10.540.10">
    <property type="entry name" value="Acyl-CoA dehydrogenase/oxidase, N-terminal domain"/>
    <property type="match status" value="1"/>
</dbReference>
<name>A0A932MR31_UNCTE</name>
<evidence type="ECO:0000313" key="9">
    <source>
        <dbReference type="EMBL" id="MBI3128681.1"/>
    </source>
</evidence>